<dbReference type="EMBL" id="JAARPT010000010">
    <property type="protein sequence ID" value="MBC1402857.1"/>
    <property type="molecule type" value="Genomic_DNA"/>
</dbReference>
<evidence type="ECO:0000313" key="12">
    <source>
        <dbReference type="Proteomes" id="UP000543379"/>
    </source>
</evidence>
<dbReference type="EMBL" id="JAARSH010000012">
    <property type="protein sequence ID" value="MBC1617631.1"/>
    <property type="molecule type" value="Genomic_DNA"/>
</dbReference>
<evidence type="ECO:0000313" key="9">
    <source>
        <dbReference type="EMBL" id="MBC2244639.1"/>
    </source>
</evidence>
<evidence type="ECO:0000313" key="11">
    <source>
        <dbReference type="Proteomes" id="UP000533953"/>
    </source>
</evidence>
<evidence type="ECO:0000313" key="15">
    <source>
        <dbReference type="Proteomes" id="UP000550367"/>
    </source>
</evidence>
<dbReference type="EMBL" id="JAARYY010000006">
    <property type="protein sequence ID" value="MBC2244639.1"/>
    <property type="molecule type" value="Genomic_DNA"/>
</dbReference>
<evidence type="ECO:0000313" key="13">
    <source>
        <dbReference type="Proteomes" id="UP000544413"/>
    </source>
</evidence>
<dbReference type="Proteomes" id="UP000533953">
    <property type="component" value="Unassembled WGS sequence"/>
</dbReference>
<evidence type="ECO:0000313" key="4">
    <source>
        <dbReference type="EMBL" id="MBC1402857.1"/>
    </source>
</evidence>
<evidence type="ECO:0000313" key="8">
    <source>
        <dbReference type="EMBL" id="MBC2240278.1"/>
    </source>
</evidence>
<dbReference type="EMBL" id="JAASTX010000005">
    <property type="protein sequence ID" value="MBC1491270.1"/>
    <property type="molecule type" value="Genomic_DNA"/>
</dbReference>
<evidence type="ECO:0000313" key="16">
    <source>
        <dbReference type="Proteomes" id="UP000553016"/>
    </source>
</evidence>
<proteinExistence type="predicted"/>
<dbReference type="EMBL" id="JAARWW010000001">
    <property type="protein sequence ID" value="MBC2002800.1"/>
    <property type="molecule type" value="Genomic_DNA"/>
</dbReference>
<dbReference type="Proteomes" id="UP000546806">
    <property type="component" value="Unassembled WGS sequence"/>
</dbReference>
<evidence type="ECO:0000313" key="10">
    <source>
        <dbReference type="Proteomes" id="UP000532866"/>
    </source>
</evidence>
<name>A0A7X0WFQ1_9LIST</name>
<dbReference type="Proteomes" id="UP000591929">
    <property type="component" value="Unassembled WGS sequence"/>
</dbReference>
<accession>A0A7X0WFQ1</accession>
<organism evidence="2 10">
    <name type="scientific">Listeria booriae</name>
    <dbReference type="NCBI Taxonomy" id="1552123"/>
    <lineage>
        <taxon>Bacteria</taxon>
        <taxon>Bacillati</taxon>
        <taxon>Bacillota</taxon>
        <taxon>Bacilli</taxon>
        <taxon>Bacillales</taxon>
        <taxon>Listeriaceae</taxon>
        <taxon>Listeria</taxon>
    </lineage>
</organism>
<protein>
    <submittedName>
        <fullName evidence="2">Uncharacterized protein</fullName>
    </submittedName>
</protein>
<dbReference type="EMBL" id="JAARPL010000009">
    <property type="protein sequence ID" value="MBC1373203.1"/>
    <property type="molecule type" value="Genomic_DNA"/>
</dbReference>
<sequence length="68" mass="7875">MILHLLEVVLVTKENVLIDLQKIEAINLTKYLITINSVEYSLTKESMDKFMSALKQRDDLTLTTYESL</sequence>
<dbReference type="Proteomes" id="UP000532866">
    <property type="component" value="Unassembled WGS sequence"/>
</dbReference>
<evidence type="ECO:0000313" key="2">
    <source>
        <dbReference type="EMBL" id="MBC1332976.1"/>
    </source>
</evidence>
<dbReference type="Proteomes" id="UP000543379">
    <property type="component" value="Unassembled WGS sequence"/>
</dbReference>
<evidence type="ECO:0000313" key="7">
    <source>
        <dbReference type="EMBL" id="MBC2002800.1"/>
    </source>
</evidence>
<comment type="caution">
    <text evidence="2">The sequence shown here is derived from an EMBL/GenBank/DDBJ whole genome shotgun (WGS) entry which is preliminary data.</text>
</comment>
<evidence type="ECO:0000313" key="18">
    <source>
        <dbReference type="Proteomes" id="UP000591929"/>
    </source>
</evidence>
<dbReference type="Proteomes" id="UP000550367">
    <property type="component" value="Unassembled WGS sequence"/>
</dbReference>
<evidence type="ECO:0000313" key="17">
    <source>
        <dbReference type="Proteomes" id="UP000574104"/>
    </source>
</evidence>
<dbReference type="EMBL" id="JAARZA010000003">
    <property type="protein sequence ID" value="MBC2240278.1"/>
    <property type="molecule type" value="Genomic_DNA"/>
</dbReference>
<dbReference type="EMBL" id="JAAROL010000005">
    <property type="protein sequence ID" value="MBC1332976.1"/>
    <property type="molecule type" value="Genomic_DNA"/>
</dbReference>
<dbReference type="Proteomes" id="UP000574104">
    <property type="component" value="Unassembled WGS sequence"/>
</dbReference>
<reference evidence="10 11" key="1">
    <citation type="submission" date="2020-03" db="EMBL/GenBank/DDBJ databases">
        <title>Soil Listeria distribution.</title>
        <authorList>
            <person name="Liao J."/>
            <person name="Wiedmann M."/>
        </authorList>
    </citation>
    <scope>NUCLEOTIDE SEQUENCE [LARGE SCALE GENOMIC DNA]</scope>
    <source>
        <strain evidence="8 16">FSL L7-0149</strain>
        <strain evidence="9 15">FSL L7-0153</strain>
        <strain evidence="7 14">FSL L7-0435</strain>
        <strain evidence="6 17">FSL L7-1299</strain>
        <strain evidence="5 11">FSL L7-1547</strain>
        <strain evidence="4 13">FSL L7-1658</strain>
        <strain evidence="3 18">FSL L7-1681</strain>
        <strain evidence="1 12">FSL L7-1816</strain>
        <strain evidence="2 10">FSL L7-1833</strain>
    </source>
</reference>
<dbReference type="RefSeq" id="WP_185349237.1">
    <property type="nucleotide sequence ID" value="NZ_JAARMZ010000006.1"/>
</dbReference>
<evidence type="ECO:0000313" key="1">
    <source>
        <dbReference type="EMBL" id="MBC1317033.1"/>
    </source>
</evidence>
<evidence type="ECO:0000313" key="6">
    <source>
        <dbReference type="EMBL" id="MBC1617631.1"/>
    </source>
</evidence>
<evidence type="ECO:0000313" key="3">
    <source>
        <dbReference type="EMBL" id="MBC1373203.1"/>
    </source>
</evidence>
<dbReference type="Proteomes" id="UP000553016">
    <property type="component" value="Unassembled WGS sequence"/>
</dbReference>
<dbReference type="EMBL" id="JAAROV010000002">
    <property type="protein sequence ID" value="MBC1317033.1"/>
    <property type="molecule type" value="Genomic_DNA"/>
</dbReference>
<gene>
    <name evidence="2" type="ORF">HB759_13580</name>
    <name evidence="1" type="ORF">HB811_09610</name>
    <name evidence="4" type="ORF">HB836_14790</name>
    <name evidence="3" type="ORF">HB847_12570</name>
    <name evidence="6" type="ORF">HB904_15640</name>
    <name evidence="7" type="ORF">HCA78_03390</name>
    <name evidence="9" type="ORF">HCB25_11220</name>
    <name evidence="8" type="ORF">HCB35_07305</name>
    <name evidence="5" type="ORF">HCI99_05470</name>
</gene>
<dbReference type="AlphaFoldDB" id="A0A7X0WFQ1"/>
<evidence type="ECO:0000313" key="5">
    <source>
        <dbReference type="EMBL" id="MBC1491270.1"/>
    </source>
</evidence>
<evidence type="ECO:0000313" key="14">
    <source>
        <dbReference type="Proteomes" id="UP000546806"/>
    </source>
</evidence>
<dbReference type="Proteomes" id="UP000544413">
    <property type="component" value="Unassembled WGS sequence"/>
</dbReference>